<evidence type="ECO:0000256" key="5">
    <source>
        <dbReference type="ARBA" id="ARBA00023237"/>
    </source>
</evidence>
<reference evidence="9 10" key="1">
    <citation type="journal article" date="2015" name="Int. J. Syst. Evol. Microbiol.">
        <title>Mariniphaga sediminis sp. nov., isolated from coastal sediment.</title>
        <authorList>
            <person name="Wang F.Q."/>
            <person name="Shen Q.Y."/>
            <person name="Chen G.J."/>
            <person name="Du Z.J."/>
        </authorList>
    </citation>
    <scope>NUCLEOTIDE SEQUENCE [LARGE SCALE GENOMIC DNA]</scope>
    <source>
        <strain evidence="9 10">SY21</strain>
    </source>
</reference>
<feature type="chain" id="PRO_5017458804" evidence="6">
    <location>
        <begin position="19"/>
        <end position="489"/>
    </location>
</feature>
<comment type="caution">
    <text evidence="9">The sequence shown here is derived from an EMBL/GenBank/DDBJ whole genome shotgun (WGS) entry which is preliminary data.</text>
</comment>
<evidence type="ECO:0000256" key="3">
    <source>
        <dbReference type="ARBA" id="ARBA00022729"/>
    </source>
</evidence>
<dbReference type="InterPro" id="IPR012944">
    <property type="entry name" value="SusD_RagB_dom"/>
</dbReference>
<dbReference type="PROSITE" id="PS51257">
    <property type="entry name" value="PROKAR_LIPOPROTEIN"/>
    <property type="match status" value="1"/>
</dbReference>
<evidence type="ECO:0000256" key="6">
    <source>
        <dbReference type="SAM" id="SignalP"/>
    </source>
</evidence>
<keyword evidence="10" id="KW-1185">Reference proteome</keyword>
<dbReference type="Pfam" id="PF14322">
    <property type="entry name" value="SusD-like_3"/>
    <property type="match status" value="1"/>
</dbReference>
<feature type="signal peptide" evidence="6">
    <location>
        <begin position="1"/>
        <end position="18"/>
    </location>
</feature>
<dbReference type="GO" id="GO:0009279">
    <property type="term" value="C:cell outer membrane"/>
    <property type="evidence" value="ECO:0007669"/>
    <property type="project" value="UniProtKB-SubCell"/>
</dbReference>
<sequence>MKKILIILIISAIFASCSEDFLNITPKGDIYPESFYASATDLEMAVTGVYKVLQDAYFYANHTAYTVAGRDKTSQFNNVVEVDVFNAEGDNGEMLRWWAYAYQAINACNTIINNYEGADASEDVKKKAAGQAHFVRAIVYFQLVRMYNEIPFYLSSEEATNDMPLTGPQVVYDLIVEDLKIAEEYLPANWNGDSKRAGVAFTNGAAKSVLAYVYLSMAGYPLNDTSKYALAASKAKEVIDGASTWGYKLMEDIEDLYSKELNYENRSCDEVVLAFYNDNEWGCPLCGFPGDYGGWDVFYADLNFFRSYPEGPRKDAIFMWEFPMADGTVKNYTEMTKGHPYYKQYWDGKLDWDKPWEGMNWKNSRPQVAITHANTLLVYAEAKAMSSSPDATAYEAVNRVRNRAGLDDLPEGLSQIDFRDAVVQERAWEFPGGFWFTDPWYDLVRLERVEASVLERDPSENQIVNQPTKEHYFAPYPSVDGVKNPNLLN</sequence>
<evidence type="ECO:0000259" key="8">
    <source>
        <dbReference type="Pfam" id="PF14322"/>
    </source>
</evidence>
<evidence type="ECO:0000259" key="7">
    <source>
        <dbReference type="Pfam" id="PF07980"/>
    </source>
</evidence>
<dbReference type="InterPro" id="IPR011990">
    <property type="entry name" value="TPR-like_helical_dom_sf"/>
</dbReference>
<proteinExistence type="inferred from homology"/>
<evidence type="ECO:0000313" key="9">
    <source>
        <dbReference type="EMBL" id="RIH63219.1"/>
    </source>
</evidence>
<dbReference type="EMBL" id="QWET01000024">
    <property type="protein sequence ID" value="RIH63219.1"/>
    <property type="molecule type" value="Genomic_DNA"/>
</dbReference>
<comment type="subcellular location">
    <subcellularLocation>
        <location evidence="1">Cell outer membrane</location>
    </subcellularLocation>
</comment>
<dbReference type="RefSeq" id="WP_119351886.1">
    <property type="nucleotide sequence ID" value="NZ_QWET01000024.1"/>
</dbReference>
<evidence type="ECO:0000256" key="4">
    <source>
        <dbReference type="ARBA" id="ARBA00023136"/>
    </source>
</evidence>
<evidence type="ECO:0000256" key="1">
    <source>
        <dbReference type="ARBA" id="ARBA00004442"/>
    </source>
</evidence>
<keyword evidence="5" id="KW-0998">Cell outer membrane</keyword>
<dbReference type="InterPro" id="IPR033985">
    <property type="entry name" value="SusD-like_N"/>
</dbReference>
<dbReference type="OrthoDB" id="5694214at2"/>
<feature type="domain" description="RagB/SusD" evidence="7">
    <location>
        <begin position="320"/>
        <end position="471"/>
    </location>
</feature>
<name>A0A399CU26_9BACT</name>
<feature type="domain" description="SusD-like N-terminal" evidence="8">
    <location>
        <begin position="20"/>
        <end position="215"/>
    </location>
</feature>
<accession>A0A399CU26</accession>
<keyword evidence="4" id="KW-0472">Membrane</keyword>
<protein>
    <submittedName>
        <fullName evidence="9">RagB/SusD family nutrient uptake outer membrane protein</fullName>
    </submittedName>
</protein>
<keyword evidence="3 6" id="KW-0732">Signal</keyword>
<gene>
    <name evidence="9" type="ORF">D1164_21080</name>
</gene>
<dbReference type="Proteomes" id="UP000266441">
    <property type="component" value="Unassembled WGS sequence"/>
</dbReference>
<evidence type="ECO:0000256" key="2">
    <source>
        <dbReference type="ARBA" id="ARBA00006275"/>
    </source>
</evidence>
<dbReference type="AlphaFoldDB" id="A0A399CU26"/>
<dbReference type="Gene3D" id="1.25.40.390">
    <property type="match status" value="1"/>
</dbReference>
<comment type="similarity">
    <text evidence="2">Belongs to the SusD family.</text>
</comment>
<dbReference type="Pfam" id="PF07980">
    <property type="entry name" value="SusD_RagB"/>
    <property type="match status" value="1"/>
</dbReference>
<evidence type="ECO:0000313" key="10">
    <source>
        <dbReference type="Proteomes" id="UP000266441"/>
    </source>
</evidence>
<dbReference type="SUPFAM" id="SSF48452">
    <property type="entry name" value="TPR-like"/>
    <property type="match status" value="1"/>
</dbReference>
<organism evidence="9 10">
    <name type="scientific">Mariniphaga sediminis</name>
    <dbReference type="NCBI Taxonomy" id="1628158"/>
    <lineage>
        <taxon>Bacteria</taxon>
        <taxon>Pseudomonadati</taxon>
        <taxon>Bacteroidota</taxon>
        <taxon>Bacteroidia</taxon>
        <taxon>Marinilabiliales</taxon>
        <taxon>Prolixibacteraceae</taxon>
        <taxon>Mariniphaga</taxon>
    </lineage>
</organism>